<keyword evidence="3" id="KW-1185">Reference proteome</keyword>
<feature type="signal peptide" evidence="1">
    <location>
        <begin position="1"/>
        <end position="28"/>
    </location>
</feature>
<dbReference type="PROSITE" id="PS50228">
    <property type="entry name" value="SUEL_LECTIN"/>
    <property type="match status" value="1"/>
</dbReference>
<evidence type="ECO:0000313" key="4">
    <source>
        <dbReference type="RefSeq" id="XP_010412747.1"/>
    </source>
</evidence>
<sequence length="149" mass="16426">METSHYFRRHGFIILLLVMFLSSVSNLASKINGSFDARGTNSKGSPPRGKEYSFCGLNNPSEDGIIFAPKCDKGYCFSQIKFADYGQPTGSSCETLKRGNCGAPATLRLVKENCLGKERCRIYITDEMFGPTHCKGPVNFVFSAICKKT</sequence>
<dbReference type="CDD" id="cd22842">
    <property type="entry name" value="Gal_Rha_Lectin_BGal"/>
    <property type="match status" value="1"/>
</dbReference>
<dbReference type="Proteomes" id="UP000694864">
    <property type="component" value="Chromosome 6"/>
</dbReference>
<name>A0ABM0SL17_CAMSA</name>
<keyword evidence="1" id="KW-0732">Signal</keyword>
<evidence type="ECO:0000256" key="1">
    <source>
        <dbReference type="SAM" id="SignalP"/>
    </source>
</evidence>
<dbReference type="Pfam" id="PF02140">
    <property type="entry name" value="SUEL_Lectin"/>
    <property type="match status" value="1"/>
</dbReference>
<reference evidence="4" key="2">
    <citation type="submission" date="2025-08" db="UniProtKB">
        <authorList>
            <consortium name="RefSeq"/>
        </authorList>
    </citation>
    <scope>IDENTIFICATION</scope>
    <source>
        <tissue evidence="4">Leaf</tissue>
    </source>
</reference>
<feature type="chain" id="PRO_5045074264" evidence="1">
    <location>
        <begin position="29"/>
        <end position="149"/>
    </location>
</feature>
<feature type="domain" description="SUEL-type lectin" evidence="2">
    <location>
        <begin position="70"/>
        <end position="136"/>
    </location>
</feature>
<evidence type="ECO:0000259" key="2">
    <source>
        <dbReference type="PROSITE" id="PS50228"/>
    </source>
</evidence>
<dbReference type="GeneID" id="104699099"/>
<dbReference type="RefSeq" id="XP_010412747.1">
    <property type="nucleotide sequence ID" value="XM_010414445.1"/>
</dbReference>
<proteinExistence type="predicted"/>
<reference evidence="3" key="1">
    <citation type="journal article" date="2014" name="Nat. Commun.">
        <title>The emerging biofuel crop Camelina sativa retains a highly undifferentiated hexaploid genome structure.</title>
        <authorList>
            <person name="Kagale S."/>
            <person name="Koh C."/>
            <person name="Nixon J."/>
            <person name="Bollina V."/>
            <person name="Clarke W.E."/>
            <person name="Tuteja R."/>
            <person name="Spillane C."/>
            <person name="Robinson S.J."/>
            <person name="Links M.G."/>
            <person name="Clarke C."/>
            <person name="Higgins E.E."/>
            <person name="Huebert T."/>
            <person name="Sharpe A.G."/>
            <person name="Parkin I.A."/>
        </authorList>
    </citation>
    <scope>NUCLEOTIDE SEQUENCE [LARGE SCALE GENOMIC DNA]</scope>
    <source>
        <strain evidence="3">cv. DH55</strain>
    </source>
</reference>
<evidence type="ECO:0000313" key="3">
    <source>
        <dbReference type="Proteomes" id="UP000694864"/>
    </source>
</evidence>
<gene>
    <name evidence="4" type="primary">LOC104699099</name>
</gene>
<dbReference type="InterPro" id="IPR043159">
    <property type="entry name" value="Lectin_gal-bd_sf"/>
</dbReference>
<organism evidence="3 4">
    <name type="scientific">Camelina sativa</name>
    <name type="common">False flax</name>
    <name type="synonym">Myagrum sativum</name>
    <dbReference type="NCBI Taxonomy" id="90675"/>
    <lineage>
        <taxon>Eukaryota</taxon>
        <taxon>Viridiplantae</taxon>
        <taxon>Streptophyta</taxon>
        <taxon>Embryophyta</taxon>
        <taxon>Tracheophyta</taxon>
        <taxon>Spermatophyta</taxon>
        <taxon>Magnoliopsida</taxon>
        <taxon>eudicotyledons</taxon>
        <taxon>Gunneridae</taxon>
        <taxon>Pentapetalae</taxon>
        <taxon>rosids</taxon>
        <taxon>malvids</taxon>
        <taxon>Brassicales</taxon>
        <taxon>Brassicaceae</taxon>
        <taxon>Camelineae</taxon>
        <taxon>Camelina</taxon>
    </lineage>
</organism>
<accession>A0ABM0SL17</accession>
<protein>
    <submittedName>
        <fullName evidence="4">Beta-galactosidase</fullName>
    </submittedName>
</protein>
<dbReference type="InterPro" id="IPR000922">
    <property type="entry name" value="Lectin_gal-bd_dom"/>
</dbReference>
<dbReference type="Gene3D" id="2.60.120.740">
    <property type="match status" value="1"/>
</dbReference>